<dbReference type="PANTHER" id="PTHR30026:SF20">
    <property type="entry name" value="OUTER MEMBRANE PROTEIN TOLC"/>
    <property type="match status" value="1"/>
</dbReference>
<dbReference type="Gene3D" id="1.20.1600.10">
    <property type="entry name" value="Outer membrane efflux proteins (OEP)"/>
    <property type="match status" value="1"/>
</dbReference>
<reference evidence="8" key="1">
    <citation type="submission" date="2018-06" db="EMBL/GenBank/DDBJ databases">
        <authorList>
            <person name="Zhirakovskaya E."/>
        </authorList>
    </citation>
    <scope>NUCLEOTIDE SEQUENCE</scope>
</reference>
<dbReference type="Pfam" id="PF02321">
    <property type="entry name" value="OEP"/>
    <property type="match status" value="2"/>
</dbReference>
<keyword evidence="6" id="KW-0998">Cell outer membrane</keyword>
<evidence type="ECO:0000256" key="1">
    <source>
        <dbReference type="ARBA" id="ARBA00004442"/>
    </source>
</evidence>
<dbReference type="GO" id="GO:0009279">
    <property type="term" value="C:cell outer membrane"/>
    <property type="evidence" value="ECO:0007669"/>
    <property type="project" value="UniProtKB-SubCell"/>
</dbReference>
<evidence type="ECO:0000256" key="7">
    <source>
        <dbReference type="SAM" id="Coils"/>
    </source>
</evidence>
<keyword evidence="3" id="KW-1134">Transmembrane beta strand</keyword>
<keyword evidence="5" id="KW-0472">Membrane</keyword>
<keyword evidence="2" id="KW-0813">Transport</keyword>
<keyword evidence="4" id="KW-0812">Transmembrane</keyword>
<dbReference type="EMBL" id="UOFV01000373">
    <property type="protein sequence ID" value="VAX03114.1"/>
    <property type="molecule type" value="Genomic_DNA"/>
</dbReference>
<dbReference type="GO" id="GO:1990281">
    <property type="term" value="C:efflux pump complex"/>
    <property type="evidence" value="ECO:0007669"/>
    <property type="project" value="TreeGrafter"/>
</dbReference>
<evidence type="ECO:0000256" key="5">
    <source>
        <dbReference type="ARBA" id="ARBA00023136"/>
    </source>
</evidence>
<dbReference type="GO" id="GO:0015562">
    <property type="term" value="F:efflux transmembrane transporter activity"/>
    <property type="evidence" value="ECO:0007669"/>
    <property type="project" value="InterPro"/>
</dbReference>
<dbReference type="InterPro" id="IPR010130">
    <property type="entry name" value="T1SS_OMP_TolC"/>
</dbReference>
<dbReference type="PANTHER" id="PTHR30026">
    <property type="entry name" value="OUTER MEMBRANE PROTEIN TOLC"/>
    <property type="match status" value="1"/>
</dbReference>
<evidence type="ECO:0000313" key="8">
    <source>
        <dbReference type="EMBL" id="VAX03114.1"/>
    </source>
</evidence>
<dbReference type="AlphaFoldDB" id="A0A3B1ATI5"/>
<comment type="subcellular location">
    <subcellularLocation>
        <location evidence="1">Cell outer membrane</location>
    </subcellularLocation>
</comment>
<evidence type="ECO:0000256" key="2">
    <source>
        <dbReference type="ARBA" id="ARBA00022448"/>
    </source>
</evidence>
<protein>
    <submittedName>
        <fullName evidence="8">Outer membrane channel TolC (OpmH)</fullName>
    </submittedName>
</protein>
<dbReference type="InterPro" id="IPR051906">
    <property type="entry name" value="TolC-like"/>
</dbReference>
<dbReference type="GO" id="GO:0015288">
    <property type="term" value="F:porin activity"/>
    <property type="evidence" value="ECO:0007669"/>
    <property type="project" value="TreeGrafter"/>
</dbReference>
<organism evidence="8">
    <name type="scientific">hydrothermal vent metagenome</name>
    <dbReference type="NCBI Taxonomy" id="652676"/>
    <lineage>
        <taxon>unclassified sequences</taxon>
        <taxon>metagenomes</taxon>
        <taxon>ecological metagenomes</taxon>
    </lineage>
</organism>
<dbReference type="NCBIfam" id="TIGR01844">
    <property type="entry name" value="type_I_sec_TolC"/>
    <property type="match status" value="1"/>
</dbReference>
<sequence>MRRFSLRPSQHGFRYCSTLLGFGLAFMVSTAHSESLMDVYNLAAGNDPTIQRATANHAAALEALPQSRANFLPSVNFNATRTENNQDVTKSNFINPITNRPNTGTSSFRNTDYSLNLKLPLYRRDNYVARRLAKHSVTRAEAEYETAQQDLQLRVAEAYFDILARRDDLEFARAEKLAIKRQLEQTQQRFDVGLVAITDVHESQARYDLTLAEEILASNQLDNRIEALRALTGTYHDELDKLNDEITLVRPDPEDIEQWTRTALEQNPALLAAQATLAESRENVAQQRSGHYPTLDLEASRSYSDRGGVFASTADTNTIGLSFNLPIYAGGRTSSQTRQALHLLDASRQTLEEQRRKTQLQVRNAYLGVLSGISRVQALKQALISNQSALRAAEAGYDVGTRTTVDVLLARRNLFSAQRDYAQSRYDYILNTLRLKQASGSLTADSLQAISNWLH</sequence>
<feature type="coiled-coil region" evidence="7">
    <location>
        <begin position="130"/>
        <end position="189"/>
    </location>
</feature>
<dbReference type="InterPro" id="IPR003423">
    <property type="entry name" value="OMP_efflux"/>
</dbReference>
<gene>
    <name evidence="8" type="ORF">MNBD_GAMMA19-1662</name>
</gene>
<dbReference type="SUPFAM" id="SSF56954">
    <property type="entry name" value="Outer membrane efflux proteins (OEP)"/>
    <property type="match status" value="1"/>
</dbReference>
<evidence type="ECO:0000256" key="6">
    <source>
        <dbReference type="ARBA" id="ARBA00023237"/>
    </source>
</evidence>
<evidence type="ECO:0000256" key="4">
    <source>
        <dbReference type="ARBA" id="ARBA00022692"/>
    </source>
</evidence>
<keyword evidence="7" id="KW-0175">Coiled coil</keyword>
<proteinExistence type="predicted"/>
<evidence type="ECO:0000256" key="3">
    <source>
        <dbReference type="ARBA" id="ARBA00022452"/>
    </source>
</evidence>
<accession>A0A3B1ATI5</accession>
<name>A0A3B1ATI5_9ZZZZ</name>